<dbReference type="GO" id="GO:0005524">
    <property type="term" value="F:ATP binding"/>
    <property type="evidence" value="ECO:0007669"/>
    <property type="project" value="UniProtKB-KW"/>
</dbReference>
<dbReference type="AlphaFoldDB" id="A0A7X9FV72"/>
<dbReference type="SMART" id="SM00382">
    <property type="entry name" value="AAA"/>
    <property type="match status" value="1"/>
</dbReference>
<dbReference type="InterPro" id="IPR002078">
    <property type="entry name" value="Sigma_54_int"/>
</dbReference>
<dbReference type="InterPro" id="IPR003593">
    <property type="entry name" value="AAA+_ATPase"/>
</dbReference>
<evidence type="ECO:0000256" key="4">
    <source>
        <dbReference type="ARBA" id="ARBA00023125"/>
    </source>
</evidence>
<dbReference type="GO" id="GO:0006355">
    <property type="term" value="P:regulation of DNA-templated transcription"/>
    <property type="evidence" value="ECO:0007669"/>
    <property type="project" value="InterPro"/>
</dbReference>
<dbReference type="Pfam" id="PF25601">
    <property type="entry name" value="AAA_lid_14"/>
    <property type="match status" value="1"/>
</dbReference>
<evidence type="ECO:0000256" key="1">
    <source>
        <dbReference type="ARBA" id="ARBA00022741"/>
    </source>
</evidence>
<evidence type="ECO:0000256" key="5">
    <source>
        <dbReference type="ARBA" id="ARBA00023163"/>
    </source>
</evidence>
<dbReference type="PANTHER" id="PTHR32071">
    <property type="entry name" value="TRANSCRIPTIONAL REGULATORY PROTEIN"/>
    <property type="match status" value="1"/>
</dbReference>
<sequence length="369" mass="40866">MQVNATSAESISEFSFLSANPDILEGAALRQTSFAGIVSEAPAMKRVFNLVQRVAKSGSTALLLGESGTGKELIARAIHKLSGRIGKLVPVNCAAIPEEILESELFGHEKGSFTGAVSSRIGRFQMADGGTIFLDEIGEMSPKLQVKLLRVLQEKIVEPVGSTRSVNVDVRVVAATNKDLRKEVREGRFREDLYYRLQVVPIEIPPLRDRGSDIVLLANYFIEKTCTSFKQPPIRLGQGVKECFLNYAWPGNVRELENLIERLAVLCDGEEISINDLPDYMIESKNVLPSLDAPQDIPPEGIDFNQLVNDFEVRLITMAMSKTNGNKKAAAQLLRLNRTTLVEKIKKKSLDDKLNCNLDCIEDEGRFCQ</sequence>
<keyword evidence="2" id="KW-0067">ATP-binding</keyword>
<dbReference type="PRINTS" id="PR01590">
    <property type="entry name" value="HTHFIS"/>
</dbReference>
<dbReference type="CDD" id="cd00009">
    <property type="entry name" value="AAA"/>
    <property type="match status" value="1"/>
</dbReference>
<evidence type="ECO:0000313" key="7">
    <source>
        <dbReference type="EMBL" id="NMC64389.1"/>
    </source>
</evidence>
<reference evidence="7 8" key="1">
    <citation type="journal article" date="2020" name="Biotechnol. Biofuels">
        <title>New insights from the biogas microbiome by comprehensive genome-resolved metagenomics of nearly 1600 species originating from multiple anaerobic digesters.</title>
        <authorList>
            <person name="Campanaro S."/>
            <person name="Treu L."/>
            <person name="Rodriguez-R L.M."/>
            <person name="Kovalovszki A."/>
            <person name="Ziels R.M."/>
            <person name="Maus I."/>
            <person name="Zhu X."/>
            <person name="Kougias P.G."/>
            <person name="Basile A."/>
            <person name="Luo G."/>
            <person name="Schluter A."/>
            <person name="Konstantinidis K.T."/>
            <person name="Angelidaki I."/>
        </authorList>
    </citation>
    <scope>NUCLEOTIDE SEQUENCE [LARGE SCALE GENOMIC DNA]</scope>
    <source>
        <strain evidence="7">AS27yjCOA_65</strain>
    </source>
</reference>
<dbReference type="InterPro" id="IPR009057">
    <property type="entry name" value="Homeodomain-like_sf"/>
</dbReference>
<dbReference type="PANTHER" id="PTHR32071:SF57">
    <property type="entry name" value="C4-DICARBOXYLATE TRANSPORT TRANSCRIPTIONAL REGULATORY PROTEIN DCTD"/>
    <property type="match status" value="1"/>
</dbReference>
<keyword evidence="4" id="KW-0238">DNA-binding</keyword>
<dbReference type="PROSITE" id="PS50045">
    <property type="entry name" value="SIGMA54_INTERACT_4"/>
    <property type="match status" value="1"/>
</dbReference>
<accession>A0A7X9FV72</accession>
<evidence type="ECO:0000313" key="8">
    <source>
        <dbReference type="Proteomes" id="UP000524246"/>
    </source>
</evidence>
<dbReference type="Pfam" id="PF00158">
    <property type="entry name" value="Sigma54_activat"/>
    <property type="match status" value="1"/>
</dbReference>
<dbReference type="PROSITE" id="PS00676">
    <property type="entry name" value="SIGMA54_INTERACT_2"/>
    <property type="match status" value="1"/>
</dbReference>
<dbReference type="InterPro" id="IPR025943">
    <property type="entry name" value="Sigma_54_int_dom_ATP-bd_2"/>
</dbReference>
<dbReference type="PROSITE" id="PS00688">
    <property type="entry name" value="SIGMA54_INTERACT_3"/>
    <property type="match status" value="1"/>
</dbReference>
<dbReference type="Pfam" id="PF02954">
    <property type="entry name" value="HTH_8"/>
    <property type="match status" value="1"/>
</dbReference>
<dbReference type="InterPro" id="IPR002197">
    <property type="entry name" value="HTH_Fis"/>
</dbReference>
<dbReference type="Proteomes" id="UP000524246">
    <property type="component" value="Unassembled WGS sequence"/>
</dbReference>
<keyword evidence="1" id="KW-0547">Nucleotide-binding</keyword>
<dbReference type="GO" id="GO:0043565">
    <property type="term" value="F:sequence-specific DNA binding"/>
    <property type="evidence" value="ECO:0007669"/>
    <property type="project" value="InterPro"/>
</dbReference>
<comment type="caution">
    <text evidence="7">The sequence shown here is derived from an EMBL/GenBank/DDBJ whole genome shotgun (WGS) entry which is preliminary data.</text>
</comment>
<evidence type="ECO:0000256" key="3">
    <source>
        <dbReference type="ARBA" id="ARBA00023015"/>
    </source>
</evidence>
<keyword evidence="3" id="KW-0805">Transcription regulation</keyword>
<dbReference type="FunFam" id="3.40.50.300:FF:000006">
    <property type="entry name" value="DNA-binding transcriptional regulator NtrC"/>
    <property type="match status" value="1"/>
</dbReference>
<gene>
    <name evidence="7" type="ORF">GYA55_14590</name>
</gene>
<name>A0A7X9FV72_9DELT</name>
<dbReference type="InterPro" id="IPR058031">
    <property type="entry name" value="AAA_lid_NorR"/>
</dbReference>
<organism evidence="7 8">
    <name type="scientific">SAR324 cluster bacterium</name>
    <dbReference type="NCBI Taxonomy" id="2024889"/>
    <lineage>
        <taxon>Bacteria</taxon>
        <taxon>Deltaproteobacteria</taxon>
        <taxon>SAR324 cluster</taxon>
    </lineage>
</organism>
<dbReference type="InterPro" id="IPR025944">
    <property type="entry name" value="Sigma_54_int_dom_CS"/>
</dbReference>
<protein>
    <submittedName>
        <fullName evidence="7">Sigma-54-dependent Fis family transcriptional regulator</fullName>
    </submittedName>
</protein>
<dbReference type="SUPFAM" id="SSF46689">
    <property type="entry name" value="Homeodomain-like"/>
    <property type="match status" value="1"/>
</dbReference>
<proteinExistence type="predicted"/>
<dbReference type="Gene3D" id="3.40.50.300">
    <property type="entry name" value="P-loop containing nucleotide triphosphate hydrolases"/>
    <property type="match status" value="1"/>
</dbReference>
<dbReference type="SUPFAM" id="SSF52540">
    <property type="entry name" value="P-loop containing nucleoside triphosphate hydrolases"/>
    <property type="match status" value="1"/>
</dbReference>
<dbReference type="Gene3D" id="1.10.10.60">
    <property type="entry name" value="Homeodomain-like"/>
    <property type="match status" value="1"/>
</dbReference>
<dbReference type="Gene3D" id="1.10.8.60">
    <property type="match status" value="1"/>
</dbReference>
<feature type="domain" description="Sigma-54 factor interaction" evidence="6">
    <location>
        <begin position="37"/>
        <end position="265"/>
    </location>
</feature>
<keyword evidence="5" id="KW-0804">Transcription</keyword>
<evidence type="ECO:0000256" key="2">
    <source>
        <dbReference type="ARBA" id="ARBA00022840"/>
    </source>
</evidence>
<evidence type="ECO:0000259" key="6">
    <source>
        <dbReference type="PROSITE" id="PS50045"/>
    </source>
</evidence>
<dbReference type="InterPro" id="IPR027417">
    <property type="entry name" value="P-loop_NTPase"/>
</dbReference>
<dbReference type="EMBL" id="JAAZON010000663">
    <property type="protein sequence ID" value="NMC64389.1"/>
    <property type="molecule type" value="Genomic_DNA"/>
</dbReference>